<protein>
    <submittedName>
        <fullName evidence="1">Uncharacterized protein</fullName>
    </submittedName>
</protein>
<organism evidence="1 2">
    <name type="scientific">Caenorhabditis angaria</name>
    <dbReference type="NCBI Taxonomy" id="860376"/>
    <lineage>
        <taxon>Eukaryota</taxon>
        <taxon>Metazoa</taxon>
        <taxon>Ecdysozoa</taxon>
        <taxon>Nematoda</taxon>
        <taxon>Chromadorea</taxon>
        <taxon>Rhabditida</taxon>
        <taxon>Rhabditina</taxon>
        <taxon>Rhabditomorpha</taxon>
        <taxon>Rhabditoidea</taxon>
        <taxon>Rhabditidae</taxon>
        <taxon>Peloderinae</taxon>
        <taxon>Caenorhabditis</taxon>
    </lineage>
</organism>
<dbReference type="PANTHER" id="PTHR33651">
    <property type="entry name" value="PROTEIN CBG06246"/>
    <property type="match status" value="1"/>
</dbReference>
<reference evidence="1" key="1">
    <citation type="submission" date="2022-11" db="EMBL/GenBank/DDBJ databases">
        <authorList>
            <person name="Kikuchi T."/>
        </authorList>
    </citation>
    <scope>NUCLEOTIDE SEQUENCE</scope>
    <source>
        <strain evidence="1">PS1010</strain>
    </source>
</reference>
<dbReference type="OrthoDB" id="2096182at2759"/>
<accession>A0A9P1N923</accession>
<dbReference type="Proteomes" id="UP001152747">
    <property type="component" value="Unassembled WGS sequence"/>
</dbReference>
<evidence type="ECO:0000313" key="1">
    <source>
        <dbReference type="EMBL" id="CAI5454240.1"/>
    </source>
</evidence>
<gene>
    <name evidence="1" type="ORF">CAMP_LOCUS16877</name>
</gene>
<dbReference type="EMBL" id="CANHGI010000006">
    <property type="protein sequence ID" value="CAI5454240.1"/>
    <property type="molecule type" value="Genomic_DNA"/>
</dbReference>
<comment type="caution">
    <text evidence="1">The sequence shown here is derived from an EMBL/GenBank/DDBJ whole genome shotgun (WGS) entry which is preliminary data.</text>
</comment>
<dbReference type="PANTHER" id="PTHR33651:SF3">
    <property type="entry name" value="PHAGE PROTEIN"/>
    <property type="match status" value="1"/>
</dbReference>
<dbReference type="AlphaFoldDB" id="A0A9P1N923"/>
<evidence type="ECO:0000313" key="2">
    <source>
        <dbReference type="Proteomes" id="UP001152747"/>
    </source>
</evidence>
<sequence>MASGDLPRIWNQFLDAAKKGTNKGRSRSYKKSLCKAALKFSDKLLGSGYINEDRYDLWEECIGKVCAVLEGDDDMIQRTVREYFLGLHSGELSDFSIEFTDKSEGTSIGNICEVMFSGMRRRFFIKCHQRGLRSTSLSIANRYSSVNRPFVQEIYVYELLSLIKVGGEVHFPLPITDTKKALYIATEEINFTIAKQLTAQTVNSNAMILVDFLQFILRLEDVGTNGGNYGQTDEGDAVVVDFWVIPKDDYVHTDDQCSHFWNALHNYYYNKRIQDEIENPKLPKVPKPGDEVKKSKGIKKNVVKKLKVEDFRESLFNKSIVRKKQCCIRSIKQQLYTQE</sequence>
<name>A0A9P1N923_9PELO</name>
<keyword evidence="2" id="KW-1185">Reference proteome</keyword>
<proteinExistence type="predicted"/>